<keyword evidence="4" id="KW-0813">Transport</keyword>
<dbReference type="GO" id="GO:0005743">
    <property type="term" value="C:mitochondrial inner membrane"/>
    <property type="evidence" value="ECO:0007669"/>
    <property type="project" value="UniProtKB-SubCell"/>
</dbReference>
<keyword evidence="6" id="KW-0999">Mitochondrion inner membrane</keyword>
<evidence type="ECO:0000256" key="6">
    <source>
        <dbReference type="ARBA" id="ARBA00022792"/>
    </source>
</evidence>
<dbReference type="GO" id="GO:0006120">
    <property type="term" value="P:mitochondrial electron transport, NADH to ubiquinone"/>
    <property type="evidence" value="ECO:0007669"/>
    <property type="project" value="InterPro"/>
</dbReference>
<comment type="subcellular location">
    <subcellularLocation>
        <location evidence="1">Mitochondrion inner membrane</location>
        <topology evidence="1">Peripheral membrane protein</topology>
        <orientation evidence="1">Matrix side</orientation>
    </subcellularLocation>
</comment>
<evidence type="ECO:0000256" key="2">
    <source>
        <dbReference type="ARBA" id="ARBA00009508"/>
    </source>
</evidence>
<evidence type="ECO:0000256" key="8">
    <source>
        <dbReference type="ARBA" id="ARBA00023128"/>
    </source>
</evidence>
<dbReference type="PANTHER" id="PTHR12868:SF0">
    <property type="entry name" value="NADH DEHYDROGENASE [UBIQUINONE] 1 BETA SUBCOMPLEX SUBUNIT 9"/>
    <property type="match status" value="1"/>
</dbReference>
<dbReference type="InterPro" id="IPR033034">
    <property type="entry name" value="NDUFB9"/>
</dbReference>
<keyword evidence="7" id="KW-0249">Electron transport</keyword>
<evidence type="ECO:0000313" key="11">
    <source>
        <dbReference type="Proteomes" id="UP001372834"/>
    </source>
</evidence>
<keyword evidence="5" id="KW-0679">Respiratory chain</keyword>
<comment type="caution">
    <text evidence="10">The sequence shown here is derived from an EMBL/GenBank/DDBJ whole genome shotgun (WGS) entry which is preliminary data.</text>
</comment>
<evidence type="ECO:0000256" key="7">
    <source>
        <dbReference type="ARBA" id="ARBA00022982"/>
    </source>
</evidence>
<reference evidence="10 11" key="1">
    <citation type="submission" date="2023-10" db="EMBL/GenBank/DDBJ databases">
        <title>Genomes of two closely related lineages of the louse Polyplax serrata with different host specificities.</title>
        <authorList>
            <person name="Martinu J."/>
            <person name="Tarabai H."/>
            <person name="Stefka J."/>
            <person name="Hypsa V."/>
        </authorList>
    </citation>
    <scope>NUCLEOTIDE SEQUENCE [LARGE SCALE GENOMIC DNA]</scope>
    <source>
        <strain evidence="10">HR10_N</strain>
    </source>
</reference>
<accession>A0AAN8P6D5</accession>
<evidence type="ECO:0000256" key="1">
    <source>
        <dbReference type="ARBA" id="ARBA00004443"/>
    </source>
</evidence>
<dbReference type="EMBL" id="JAWJWE010000006">
    <property type="protein sequence ID" value="KAK6633173.1"/>
    <property type="molecule type" value="Genomic_DNA"/>
</dbReference>
<dbReference type="Proteomes" id="UP001372834">
    <property type="component" value="Unassembled WGS sequence"/>
</dbReference>
<keyword evidence="9" id="KW-0472">Membrane</keyword>
<gene>
    <name evidence="10" type="ORF">RUM43_012917</name>
</gene>
<organism evidence="10 11">
    <name type="scientific">Polyplax serrata</name>
    <name type="common">Common mouse louse</name>
    <dbReference type="NCBI Taxonomy" id="468196"/>
    <lineage>
        <taxon>Eukaryota</taxon>
        <taxon>Metazoa</taxon>
        <taxon>Ecdysozoa</taxon>
        <taxon>Arthropoda</taxon>
        <taxon>Hexapoda</taxon>
        <taxon>Insecta</taxon>
        <taxon>Pterygota</taxon>
        <taxon>Neoptera</taxon>
        <taxon>Paraneoptera</taxon>
        <taxon>Psocodea</taxon>
        <taxon>Troctomorpha</taxon>
        <taxon>Phthiraptera</taxon>
        <taxon>Anoplura</taxon>
        <taxon>Polyplacidae</taxon>
        <taxon>Polyplax</taxon>
    </lineage>
</organism>
<protein>
    <recommendedName>
        <fullName evidence="3">NADH dehydrogenase [ubiquinone] 1 beta subcomplex subunit 9</fullName>
    </recommendedName>
</protein>
<evidence type="ECO:0000256" key="9">
    <source>
        <dbReference type="ARBA" id="ARBA00023136"/>
    </source>
</evidence>
<evidence type="ECO:0000256" key="3">
    <source>
        <dbReference type="ARBA" id="ARBA00018684"/>
    </source>
</evidence>
<keyword evidence="8" id="KW-0496">Mitochondrion</keyword>
<proteinExistence type="inferred from homology"/>
<evidence type="ECO:0000256" key="5">
    <source>
        <dbReference type="ARBA" id="ARBA00022660"/>
    </source>
</evidence>
<dbReference type="AlphaFoldDB" id="A0AAN8P6D5"/>
<name>A0AAN8P6D5_POLSC</name>
<dbReference type="PANTHER" id="PTHR12868">
    <property type="entry name" value="NADH-UBIQUINONE OXIDOREDUCTASE B22 SUBUNIT"/>
    <property type="match status" value="1"/>
</dbReference>
<evidence type="ECO:0000256" key="4">
    <source>
        <dbReference type="ARBA" id="ARBA00022448"/>
    </source>
</evidence>
<comment type="similarity">
    <text evidence="2">Belongs to the complex I LYR family.</text>
</comment>
<evidence type="ECO:0000313" key="10">
    <source>
        <dbReference type="EMBL" id="KAK6633173.1"/>
    </source>
</evidence>
<sequence>MPVVIPFNLVSHHRKIANLYKKFVRLAEGEHYILEEKRYRVALLRAEFDEIYCEKDMRKSKQMLIEKQAEMKKRFCVPPVYFPDSPQGVAFERQHQLLDAEMDMWHPLEKAIYPEYFARREMRKQQYIEMWDKIHGPPPVYNEDNIEEDHSVI</sequence>